<dbReference type="PROSITE" id="PS50995">
    <property type="entry name" value="HTH_MARR_2"/>
    <property type="match status" value="1"/>
</dbReference>
<dbReference type="InterPro" id="IPR000835">
    <property type="entry name" value="HTH_MarR-typ"/>
</dbReference>
<sequence>MRADIDPSGELLGDDDYATLAAFRQNLRSFLRFSEIAAEAAGITAQQYQALLALRAAPDCQLSVGELADQMLLQPHSTSGLLNRLEAIGMVERLRSGSDRRRVGIRLTAAGRALLSSLANAHRAELARLRPMLDNVVSRL</sequence>
<dbReference type="OrthoDB" id="9807800at2"/>
<evidence type="ECO:0000313" key="3">
    <source>
        <dbReference type="Proteomes" id="UP000318681"/>
    </source>
</evidence>
<dbReference type="Pfam" id="PF12802">
    <property type="entry name" value="MarR_2"/>
    <property type="match status" value="1"/>
</dbReference>
<dbReference type="Proteomes" id="UP000318681">
    <property type="component" value="Unassembled WGS sequence"/>
</dbReference>
<evidence type="ECO:0000313" key="2">
    <source>
        <dbReference type="EMBL" id="TVV77579.1"/>
    </source>
</evidence>
<gene>
    <name evidence="2" type="ORF">FOY91_00575</name>
</gene>
<name>A0A558RDN4_9SPHN</name>
<dbReference type="SUPFAM" id="SSF46785">
    <property type="entry name" value="Winged helix' DNA-binding domain"/>
    <property type="match status" value="1"/>
</dbReference>
<feature type="domain" description="HTH marR-type" evidence="1">
    <location>
        <begin position="13"/>
        <end position="140"/>
    </location>
</feature>
<dbReference type="SMART" id="SM00347">
    <property type="entry name" value="HTH_MARR"/>
    <property type="match status" value="1"/>
</dbReference>
<dbReference type="EMBL" id="VNIM01000001">
    <property type="protein sequence ID" value="TVV77579.1"/>
    <property type="molecule type" value="Genomic_DNA"/>
</dbReference>
<reference evidence="2 3" key="1">
    <citation type="submission" date="2019-07" db="EMBL/GenBank/DDBJ databases">
        <title>Sphingomonas solaris sp. nov., isolated from a solar panel from Boston, Massachusetts.</title>
        <authorList>
            <person name="Tanner K."/>
            <person name="Pascual J."/>
            <person name="Mancuso C."/>
            <person name="Pereto J."/>
            <person name="Khalil A."/>
            <person name="Vilanova C."/>
        </authorList>
    </citation>
    <scope>NUCLEOTIDE SEQUENCE [LARGE SCALE GENOMIC DNA]</scope>
    <source>
        <strain evidence="2 3">R4DWN</strain>
    </source>
</reference>
<dbReference type="InterPro" id="IPR039422">
    <property type="entry name" value="MarR/SlyA-like"/>
</dbReference>
<evidence type="ECO:0000259" key="1">
    <source>
        <dbReference type="PROSITE" id="PS50995"/>
    </source>
</evidence>
<dbReference type="Gene3D" id="1.10.10.10">
    <property type="entry name" value="Winged helix-like DNA-binding domain superfamily/Winged helix DNA-binding domain"/>
    <property type="match status" value="1"/>
</dbReference>
<keyword evidence="3" id="KW-1185">Reference proteome</keyword>
<protein>
    <submittedName>
        <fullName evidence="2">MarR family transcriptional regulator</fullName>
    </submittedName>
</protein>
<dbReference type="PANTHER" id="PTHR33164:SF104">
    <property type="entry name" value="TRANSCRIPTIONAL REGULATORY PROTEIN"/>
    <property type="match status" value="1"/>
</dbReference>
<dbReference type="InterPro" id="IPR036390">
    <property type="entry name" value="WH_DNA-bd_sf"/>
</dbReference>
<organism evidence="2 3">
    <name type="scientific">Alterirhizorhabdus solaris</name>
    <dbReference type="NCBI Taxonomy" id="2529389"/>
    <lineage>
        <taxon>Bacteria</taxon>
        <taxon>Pseudomonadati</taxon>
        <taxon>Pseudomonadota</taxon>
        <taxon>Alphaproteobacteria</taxon>
        <taxon>Sphingomonadales</taxon>
        <taxon>Rhizorhabdaceae</taxon>
        <taxon>Alterirhizorhabdus</taxon>
    </lineage>
</organism>
<dbReference type="PANTHER" id="PTHR33164">
    <property type="entry name" value="TRANSCRIPTIONAL REGULATOR, MARR FAMILY"/>
    <property type="match status" value="1"/>
</dbReference>
<accession>A0A558RDN4</accession>
<dbReference type="GO" id="GO:0006950">
    <property type="term" value="P:response to stress"/>
    <property type="evidence" value="ECO:0007669"/>
    <property type="project" value="TreeGrafter"/>
</dbReference>
<comment type="caution">
    <text evidence="2">The sequence shown here is derived from an EMBL/GenBank/DDBJ whole genome shotgun (WGS) entry which is preliminary data.</text>
</comment>
<dbReference type="InterPro" id="IPR036388">
    <property type="entry name" value="WH-like_DNA-bd_sf"/>
</dbReference>
<dbReference type="AlphaFoldDB" id="A0A558RDN4"/>
<dbReference type="GO" id="GO:0003700">
    <property type="term" value="F:DNA-binding transcription factor activity"/>
    <property type="evidence" value="ECO:0007669"/>
    <property type="project" value="InterPro"/>
</dbReference>
<proteinExistence type="predicted"/>